<evidence type="ECO:0000313" key="3">
    <source>
        <dbReference type="EMBL" id="OGG03906.1"/>
    </source>
</evidence>
<dbReference type="Pfam" id="PF00108">
    <property type="entry name" value="Thiolase_N"/>
    <property type="match status" value="1"/>
</dbReference>
<dbReference type="PANTHER" id="PTHR42870:SF6">
    <property type="entry name" value="ACETYL-COA C-ACYLTRANSFERASE"/>
    <property type="match status" value="1"/>
</dbReference>
<feature type="domain" description="Thiolase C-terminal" evidence="2">
    <location>
        <begin position="234"/>
        <end position="378"/>
    </location>
</feature>
<comment type="caution">
    <text evidence="3">The sequence shown here is derived from an EMBL/GenBank/DDBJ whole genome shotgun (WGS) entry which is preliminary data.</text>
</comment>
<dbReference type="PANTHER" id="PTHR42870">
    <property type="entry name" value="ACETYL-COA C-ACETYLTRANSFERASE"/>
    <property type="match status" value="1"/>
</dbReference>
<evidence type="ECO:0000259" key="1">
    <source>
        <dbReference type="Pfam" id="PF00108"/>
    </source>
</evidence>
<dbReference type="InterPro" id="IPR020616">
    <property type="entry name" value="Thiolase_N"/>
</dbReference>
<proteinExistence type="predicted"/>
<dbReference type="EMBL" id="MFJA01000011">
    <property type="protein sequence ID" value="OGG03906.1"/>
    <property type="molecule type" value="Genomic_DNA"/>
</dbReference>
<sequence length="379" mass="40309">MNVQVLGGLTSNFGELWDTSPRSLVRETCYQLFKNTSLPKSKIDAVLVANMLSSSLGNQDHLGAFFAEELGLNVPAVKVEAACASGGMAVHLAVLSILSGQYKNVLVVGVEKMTDYKPELVNKALMGAGSEGEREAGATFSSLYALMATKYMAEYKTKEEELAQVAVKNHYHASLSSHAQFKNQITIDAVLKSPMIATPLKILDCSPISDGAAALILSSDNKNSKVSIVASQSGSDSLSLSQRENLTSLKAAVISSRNAYKQAGITPEDIDVAEVHDCFTIAEIIAMEDLGFFKKGEAAKNIFAKKTWLGFGRPVVNTSGGLKAAGHPVGATGVKQVVEIFHQLNQTAGKKQVRNARIGLTHNVGGSGGTCVIHILKRN</sequence>
<dbReference type="SUPFAM" id="SSF53901">
    <property type="entry name" value="Thiolase-like"/>
    <property type="match status" value="1"/>
</dbReference>
<dbReference type="InterPro" id="IPR055140">
    <property type="entry name" value="Thiolase_C_2"/>
</dbReference>
<protein>
    <recommendedName>
        <fullName evidence="5">Acetyl-CoA acetyltransferase</fullName>
    </recommendedName>
</protein>
<feature type="domain" description="Thiolase N-terminal" evidence="1">
    <location>
        <begin position="14"/>
        <end position="219"/>
    </location>
</feature>
<dbReference type="CDD" id="cd00829">
    <property type="entry name" value="SCP-x_thiolase"/>
    <property type="match status" value="1"/>
</dbReference>
<name>A0A1F5YUY4_9BACT</name>
<reference evidence="3 4" key="1">
    <citation type="journal article" date="2016" name="Nat. Commun.">
        <title>Thousands of microbial genomes shed light on interconnected biogeochemical processes in an aquifer system.</title>
        <authorList>
            <person name="Anantharaman K."/>
            <person name="Brown C.T."/>
            <person name="Hug L.A."/>
            <person name="Sharon I."/>
            <person name="Castelle C.J."/>
            <person name="Probst A.J."/>
            <person name="Thomas B.C."/>
            <person name="Singh A."/>
            <person name="Wilkins M.J."/>
            <person name="Karaoz U."/>
            <person name="Brodie E.L."/>
            <person name="Williams K.H."/>
            <person name="Hubbard S.S."/>
            <person name="Banfield J.F."/>
        </authorList>
    </citation>
    <scope>NUCLEOTIDE SEQUENCE [LARGE SCALE GENOMIC DNA]</scope>
</reference>
<gene>
    <name evidence="3" type="ORF">A2W14_05555</name>
</gene>
<dbReference type="Proteomes" id="UP000176665">
    <property type="component" value="Unassembled WGS sequence"/>
</dbReference>
<dbReference type="Pfam" id="PF22691">
    <property type="entry name" value="Thiolase_C_1"/>
    <property type="match status" value="1"/>
</dbReference>
<accession>A0A1F5YUY4</accession>
<dbReference type="Gene3D" id="3.40.47.10">
    <property type="match status" value="1"/>
</dbReference>
<evidence type="ECO:0000313" key="4">
    <source>
        <dbReference type="Proteomes" id="UP000176665"/>
    </source>
</evidence>
<organism evidence="3 4">
    <name type="scientific">Candidatus Gottesmanbacteria bacterium RBG_16_37_8</name>
    <dbReference type="NCBI Taxonomy" id="1798371"/>
    <lineage>
        <taxon>Bacteria</taxon>
        <taxon>Candidatus Gottesmaniibacteriota</taxon>
    </lineage>
</organism>
<evidence type="ECO:0008006" key="5">
    <source>
        <dbReference type="Google" id="ProtNLM"/>
    </source>
</evidence>
<dbReference type="AlphaFoldDB" id="A0A1F5YUY4"/>
<dbReference type="STRING" id="1798371.A2W14_05555"/>
<dbReference type="InterPro" id="IPR002155">
    <property type="entry name" value="Thiolase"/>
</dbReference>
<dbReference type="NCBIfam" id="NF004720">
    <property type="entry name" value="PRK06064.1"/>
    <property type="match status" value="1"/>
</dbReference>
<dbReference type="InterPro" id="IPR016039">
    <property type="entry name" value="Thiolase-like"/>
</dbReference>
<evidence type="ECO:0000259" key="2">
    <source>
        <dbReference type="Pfam" id="PF22691"/>
    </source>
</evidence>
<dbReference type="GO" id="GO:0016747">
    <property type="term" value="F:acyltransferase activity, transferring groups other than amino-acyl groups"/>
    <property type="evidence" value="ECO:0007669"/>
    <property type="project" value="InterPro"/>
</dbReference>
<dbReference type="PIRSF" id="PIRSF000429">
    <property type="entry name" value="Ac-CoA_Ac_transf"/>
    <property type="match status" value="1"/>
</dbReference>